<evidence type="ECO:0000313" key="2">
    <source>
        <dbReference type="EMBL" id="OAQ35610.1"/>
    </source>
</evidence>
<feature type="compositionally biased region" description="Low complexity" evidence="1">
    <location>
        <begin position="18"/>
        <end position="33"/>
    </location>
</feature>
<feature type="region of interest" description="Disordered" evidence="1">
    <location>
        <begin position="1"/>
        <end position="38"/>
    </location>
</feature>
<sequence>MSSIKSSKPELGAHSTPAVAGNNTATTETAAGAPKSSCCGQKDWDFHPACIRLIENVGSPADVKLLHEMEQQCPRAAKNQH</sequence>
<dbReference type="EMBL" id="KV442014">
    <property type="protein sequence ID" value="OAQ35610.1"/>
    <property type="molecule type" value="Genomic_DNA"/>
</dbReference>
<accession>A0A197KDN3</accession>
<evidence type="ECO:0000256" key="1">
    <source>
        <dbReference type="SAM" id="MobiDB-lite"/>
    </source>
</evidence>
<reference evidence="2 3" key="1">
    <citation type="submission" date="2016-05" db="EMBL/GenBank/DDBJ databases">
        <title>Genome sequencing reveals origins of a unique bacterial endosymbiosis in the earliest lineages of terrestrial Fungi.</title>
        <authorList>
            <consortium name="DOE Joint Genome Institute"/>
            <person name="Uehling J."/>
            <person name="Gryganskyi A."/>
            <person name="Hameed K."/>
            <person name="Tschaplinski T."/>
            <person name="Misztal P."/>
            <person name="Wu S."/>
            <person name="Desiro A."/>
            <person name="Vande Pol N."/>
            <person name="Du Z.-Y."/>
            <person name="Zienkiewicz A."/>
            <person name="Zienkiewicz K."/>
            <person name="Morin E."/>
            <person name="Tisserant E."/>
            <person name="Splivallo R."/>
            <person name="Hainaut M."/>
            <person name="Henrissat B."/>
            <person name="Ohm R."/>
            <person name="Kuo A."/>
            <person name="Yan J."/>
            <person name="Lipzen A."/>
            <person name="Nolan M."/>
            <person name="Labutti K."/>
            <person name="Barry K."/>
            <person name="Goldstein A."/>
            <person name="Labbe J."/>
            <person name="Schadt C."/>
            <person name="Tuskan G."/>
            <person name="Grigoriev I."/>
            <person name="Martin F."/>
            <person name="Vilgalys R."/>
            <person name="Bonito G."/>
        </authorList>
    </citation>
    <scope>NUCLEOTIDE SEQUENCE [LARGE SCALE GENOMIC DNA]</scope>
    <source>
        <strain evidence="2 3">AG-77</strain>
    </source>
</reference>
<dbReference type="OrthoDB" id="2095854at2759"/>
<proteinExistence type="predicted"/>
<evidence type="ECO:0000313" key="3">
    <source>
        <dbReference type="Proteomes" id="UP000078512"/>
    </source>
</evidence>
<name>A0A197KDN3_9FUNG</name>
<dbReference type="Proteomes" id="UP000078512">
    <property type="component" value="Unassembled WGS sequence"/>
</dbReference>
<organism evidence="2 3">
    <name type="scientific">Linnemannia elongata AG-77</name>
    <dbReference type="NCBI Taxonomy" id="1314771"/>
    <lineage>
        <taxon>Eukaryota</taxon>
        <taxon>Fungi</taxon>
        <taxon>Fungi incertae sedis</taxon>
        <taxon>Mucoromycota</taxon>
        <taxon>Mortierellomycotina</taxon>
        <taxon>Mortierellomycetes</taxon>
        <taxon>Mortierellales</taxon>
        <taxon>Mortierellaceae</taxon>
        <taxon>Linnemannia</taxon>
    </lineage>
</organism>
<keyword evidence="3" id="KW-1185">Reference proteome</keyword>
<protein>
    <submittedName>
        <fullName evidence="2">Uncharacterized protein</fullName>
    </submittedName>
</protein>
<gene>
    <name evidence="2" type="ORF">K457DRAFT_132833</name>
</gene>
<dbReference type="AlphaFoldDB" id="A0A197KDN3"/>